<name>A0A2Y8ZWS0_9MICO</name>
<evidence type="ECO:0000256" key="1">
    <source>
        <dbReference type="SAM" id="Phobius"/>
    </source>
</evidence>
<keyword evidence="1" id="KW-1133">Transmembrane helix</keyword>
<gene>
    <name evidence="2" type="ORF">SAMN05216184_10164</name>
</gene>
<sequence>MSATNDAMNQIVVNVVRLARRPGYLLLVGAAVPVGVFLLLGLLLGLDARSWGGWVPFALALALAVPVALLTVRRERLQRTTADIGDGPVTTAGGVVVVTDAPTQAALEEELATLTEAMDEGRVRTARWLPRVEATQRALLRAAGGPVRAPYLRDDLRITLAAFLGTVAAIPLGVLGSFMSAFALLLS</sequence>
<dbReference type="Proteomes" id="UP000250222">
    <property type="component" value="Unassembled WGS sequence"/>
</dbReference>
<protein>
    <submittedName>
        <fullName evidence="2">Uncharacterized protein</fullName>
    </submittedName>
</protein>
<feature type="transmembrane region" description="Helical" evidence="1">
    <location>
        <begin position="24"/>
        <end position="45"/>
    </location>
</feature>
<feature type="transmembrane region" description="Helical" evidence="1">
    <location>
        <begin position="158"/>
        <end position="186"/>
    </location>
</feature>
<accession>A0A2Y8ZWS0</accession>
<evidence type="ECO:0000313" key="2">
    <source>
        <dbReference type="EMBL" id="SSA36405.1"/>
    </source>
</evidence>
<keyword evidence="1" id="KW-0472">Membrane</keyword>
<proteinExistence type="predicted"/>
<dbReference type="AlphaFoldDB" id="A0A2Y8ZWS0"/>
<feature type="transmembrane region" description="Helical" evidence="1">
    <location>
        <begin position="51"/>
        <end position="72"/>
    </location>
</feature>
<evidence type="ECO:0000313" key="3">
    <source>
        <dbReference type="Proteomes" id="UP000250222"/>
    </source>
</evidence>
<dbReference type="OrthoDB" id="5146636at2"/>
<reference evidence="2 3" key="1">
    <citation type="submission" date="2016-10" db="EMBL/GenBank/DDBJ databases">
        <authorList>
            <person name="Cai Z."/>
        </authorList>
    </citation>
    <scope>NUCLEOTIDE SEQUENCE [LARGE SCALE GENOMIC DNA]</scope>
    <source>
        <strain evidence="2 3">CGMCC 1.10826</strain>
    </source>
</reference>
<keyword evidence="3" id="KW-1185">Reference proteome</keyword>
<dbReference type="RefSeq" id="WP_146237442.1">
    <property type="nucleotide sequence ID" value="NZ_QKLZ01000001.1"/>
</dbReference>
<keyword evidence="1" id="KW-0812">Transmembrane</keyword>
<organism evidence="2 3">
    <name type="scientific">Georgenia satyanarayanai</name>
    <dbReference type="NCBI Taxonomy" id="860221"/>
    <lineage>
        <taxon>Bacteria</taxon>
        <taxon>Bacillati</taxon>
        <taxon>Actinomycetota</taxon>
        <taxon>Actinomycetes</taxon>
        <taxon>Micrococcales</taxon>
        <taxon>Bogoriellaceae</taxon>
        <taxon>Georgenia</taxon>
    </lineage>
</organism>
<dbReference type="EMBL" id="UETB01000001">
    <property type="protein sequence ID" value="SSA36405.1"/>
    <property type="molecule type" value="Genomic_DNA"/>
</dbReference>